<dbReference type="AlphaFoldDB" id="A0A2T3NK24"/>
<dbReference type="EMBL" id="PYMB01000001">
    <property type="protein sequence ID" value="PSW15857.1"/>
    <property type="molecule type" value="Genomic_DNA"/>
</dbReference>
<protein>
    <submittedName>
        <fullName evidence="1">Uncharacterized protein</fullName>
    </submittedName>
</protein>
<proteinExistence type="predicted"/>
<name>A0A2T3NK24_9GAMM</name>
<gene>
    <name evidence="1" type="ORF">C9J01_02260</name>
</gene>
<sequence length="101" mass="11362">MMNNPSAILITDVKGSNLDALKKIHSIIPDSNKRVIPQIYNPNEFSEVKEIGFESIILTLYKFNGSNRNVLYWLSRFDGKVGVTMPKHRAINGLSSKVKSL</sequence>
<accession>A0A2T3NK24</accession>
<dbReference type="OrthoDB" id="5901192at2"/>
<dbReference type="RefSeq" id="WP_107296475.1">
    <property type="nucleotide sequence ID" value="NZ_PYMB01000001.1"/>
</dbReference>
<reference evidence="1 2" key="1">
    <citation type="submission" date="2018-03" db="EMBL/GenBank/DDBJ databases">
        <title>Whole genome sequencing of Histamine producing bacteria.</title>
        <authorList>
            <person name="Butler K."/>
        </authorList>
    </citation>
    <scope>NUCLEOTIDE SEQUENCE [LARGE SCALE GENOMIC DNA]</scope>
    <source>
        <strain evidence="1 2">DSM 19138</strain>
    </source>
</reference>
<evidence type="ECO:0000313" key="2">
    <source>
        <dbReference type="Proteomes" id="UP000241346"/>
    </source>
</evidence>
<comment type="caution">
    <text evidence="1">The sequence shown here is derived from an EMBL/GenBank/DDBJ whole genome shotgun (WGS) entry which is preliminary data.</text>
</comment>
<evidence type="ECO:0000313" key="1">
    <source>
        <dbReference type="EMBL" id="PSW15857.1"/>
    </source>
</evidence>
<organism evidence="1 2">
    <name type="scientific">Photobacterium rosenbergii</name>
    <dbReference type="NCBI Taxonomy" id="294936"/>
    <lineage>
        <taxon>Bacteria</taxon>
        <taxon>Pseudomonadati</taxon>
        <taxon>Pseudomonadota</taxon>
        <taxon>Gammaproteobacteria</taxon>
        <taxon>Vibrionales</taxon>
        <taxon>Vibrionaceae</taxon>
        <taxon>Photobacterium</taxon>
    </lineage>
</organism>
<dbReference type="Proteomes" id="UP000241346">
    <property type="component" value="Unassembled WGS sequence"/>
</dbReference>